<name>A0A2W5EW02_9SPHI</name>
<protein>
    <submittedName>
        <fullName evidence="4">DNA-binding response regulator</fullName>
    </submittedName>
</protein>
<keyword evidence="1" id="KW-0597">Phosphoprotein</keyword>
<accession>A0A2W5EW02</accession>
<dbReference type="PANTHER" id="PTHR37299:SF1">
    <property type="entry name" value="STAGE 0 SPORULATION PROTEIN A HOMOLOG"/>
    <property type="match status" value="1"/>
</dbReference>
<sequence length="254" mass="29431">MIHVLIIEDEPATARLLQAILGQIETMYFYDVLDSVTDAVDWFNTNTNQLDLVFMDIRLSDGLSFEIFSKSNIQVPVVFVTAYEEYTLSAFKTTGIDYILKPFDKVEVQRAINKYKQLYLNTKGQNLNTLIDIDALRKSFQSYKQSFLVSFRNKLIPLSVKTIAYITTTNEVSIAYVSGDQKYVLDNTLEELTNLLDPKDFFRANRQFLINKSFVKDLDYYFNGRLIINLDVMITEKIIVSKVKVPELKKWMGM</sequence>
<dbReference type="InterPro" id="IPR046947">
    <property type="entry name" value="LytR-like"/>
</dbReference>
<dbReference type="Pfam" id="PF00072">
    <property type="entry name" value="Response_reg"/>
    <property type="match status" value="1"/>
</dbReference>
<dbReference type="InterPro" id="IPR001789">
    <property type="entry name" value="Sig_transdc_resp-reg_receiver"/>
</dbReference>
<dbReference type="Pfam" id="PF04397">
    <property type="entry name" value="LytTR"/>
    <property type="match status" value="1"/>
</dbReference>
<dbReference type="Proteomes" id="UP000249645">
    <property type="component" value="Unassembled WGS sequence"/>
</dbReference>
<dbReference type="SMART" id="SM00850">
    <property type="entry name" value="LytTR"/>
    <property type="match status" value="1"/>
</dbReference>
<evidence type="ECO:0000259" key="2">
    <source>
        <dbReference type="PROSITE" id="PS50110"/>
    </source>
</evidence>
<dbReference type="GO" id="GO:0003677">
    <property type="term" value="F:DNA binding"/>
    <property type="evidence" value="ECO:0007669"/>
    <property type="project" value="UniProtKB-KW"/>
</dbReference>
<evidence type="ECO:0000259" key="3">
    <source>
        <dbReference type="PROSITE" id="PS50930"/>
    </source>
</evidence>
<organism evidence="4 5">
    <name type="scientific">Pseudopedobacter saltans</name>
    <dbReference type="NCBI Taxonomy" id="151895"/>
    <lineage>
        <taxon>Bacteria</taxon>
        <taxon>Pseudomonadati</taxon>
        <taxon>Bacteroidota</taxon>
        <taxon>Sphingobacteriia</taxon>
        <taxon>Sphingobacteriales</taxon>
        <taxon>Sphingobacteriaceae</taxon>
        <taxon>Pseudopedobacter</taxon>
    </lineage>
</organism>
<feature type="modified residue" description="4-aspartylphosphate" evidence="1">
    <location>
        <position position="56"/>
    </location>
</feature>
<dbReference type="AlphaFoldDB" id="A0A2W5EW02"/>
<dbReference type="EMBL" id="QFOI01000262">
    <property type="protein sequence ID" value="PZP45470.1"/>
    <property type="molecule type" value="Genomic_DNA"/>
</dbReference>
<dbReference type="Gene3D" id="3.40.50.2300">
    <property type="match status" value="1"/>
</dbReference>
<dbReference type="InterPro" id="IPR007492">
    <property type="entry name" value="LytTR_DNA-bd_dom"/>
</dbReference>
<evidence type="ECO:0000313" key="5">
    <source>
        <dbReference type="Proteomes" id="UP000249645"/>
    </source>
</evidence>
<dbReference type="SMART" id="SM00448">
    <property type="entry name" value="REC"/>
    <property type="match status" value="1"/>
</dbReference>
<feature type="domain" description="HTH LytTR-type" evidence="3">
    <location>
        <begin position="147"/>
        <end position="254"/>
    </location>
</feature>
<proteinExistence type="predicted"/>
<gene>
    <name evidence="4" type="ORF">DI598_13215</name>
</gene>
<evidence type="ECO:0000256" key="1">
    <source>
        <dbReference type="PROSITE-ProRule" id="PRU00169"/>
    </source>
</evidence>
<dbReference type="InterPro" id="IPR011006">
    <property type="entry name" value="CheY-like_superfamily"/>
</dbReference>
<feature type="domain" description="Response regulatory" evidence="2">
    <location>
        <begin position="3"/>
        <end position="116"/>
    </location>
</feature>
<keyword evidence="4" id="KW-0238">DNA-binding</keyword>
<dbReference type="GO" id="GO:0000156">
    <property type="term" value="F:phosphorelay response regulator activity"/>
    <property type="evidence" value="ECO:0007669"/>
    <property type="project" value="InterPro"/>
</dbReference>
<dbReference type="PANTHER" id="PTHR37299">
    <property type="entry name" value="TRANSCRIPTIONAL REGULATOR-RELATED"/>
    <property type="match status" value="1"/>
</dbReference>
<dbReference type="PROSITE" id="PS50930">
    <property type="entry name" value="HTH_LYTTR"/>
    <property type="match status" value="1"/>
</dbReference>
<evidence type="ECO:0000313" key="4">
    <source>
        <dbReference type="EMBL" id="PZP45470.1"/>
    </source>
</evidence>
<dbReference type="Gene3D" id="2.40.50.1020">
    <property type="entry name" value="LytTr DNA-binding domain"/>
    <property type="match status" value="1"/>
</dbReference>
<reference evidence="4 5" key="1">
    <citation type="submission" date="2017-11" db="EMBL/GenBank/DDBJ databases">
        <title>Infants hospitalized years apart are colonized by the same room-sourced microbial strains.</title>
        <authorList>
            <person name="Brooks B."/>
            <person name="Olm M.R."/>
            <person name="Firek B.A."/>
            <person name="Baker R."/>
            <person name="Thomas B.C."/>
            <person name="Morowitz M.J."/>
            <person name="Banfield J.F."/>
        </authorList>
    </citation>
    <scope>NUCLEOTIDE SEQUENCE [LARGE SCALE GENOMIC DNA]</scope>
    <source>
        <strain evidence="4">S2_009_000_R2_76</strain>
    </source>
</reference>
<comment type="caution">
    <text evidence="4">The sequence shown here is derived from an EMBL/GenBank/DDBJ whole genome shotgun (WGS) entry which is preliminary data.</text>
</comment>
<dbReference type="PROSITE" id="PS50110">
    <property type="entry name" value="RESPONSE_REGULATORY"/>
    <property type="match status" value="1"/>
</dbReference>
<dbReference type="SUPFAM" id="SSF52172">
    <property type="entry name" value="CheY-like"/>
    <property type="match status" value="1"/>
</dbReference>